<dbReference type="PANTHER" id="PTHR34846">
    <property type="entry name" value="4-CARBOXYMUCONOLACTONE DECARBOXYLASE FAMILY PROTEIN (AFU_ORTHOLOGUE AFUA_6G11590)"/>
    <property type="match status" value="1"/>
</dbReference>
<name>A0ABW3HGC7_9GAMM</name>
<reference evidence="3" key="1">
    <citation type="journal article" date="2019" name="Int. J. Syst. Evol. Microbiol.">
        <title>The Global Catalogue of Microorganisms (GCM) 10K type strain sequencing project: providing services to taxonomists for standard genome sequencing and annotation.</title>
        <authorList>
            <consortium name="The Broad Institute Genomics Platform"/>
            <consortium name="The Broad Institute Genome Sequencing Center for Infectious Disease"/>
            <person name="Wu L."/>
            <person name="Ma J."/>
        </authorList>
    </citation>
    <scope>NUCLEOTIDE SEQUENCE [LARGE SCALE GENOMIC DNA]</scope>
    <source>
        <strain evidence="3">CCUG 63419</strain>
    </source>
</reference>
<organism evidence="2 3">
    <name type="scientific">Paraperlucidibaca wandonensis</name>
    <dbReference type="NCBI Taxonomy" id="1268273"/>
    <lineage>
        <taxon>Bacteria</taxon>
        <taxon>Pseudomonadati</taxon>
        <taxon>Pseudomonadota</taxon>
        <taxon>Gammaproteobacteria</taxon>
        <taxon>Moraxellales</taxon>
        <taxon>Moraxellaceae</taxon>
        <taxon>Paraperlucidibaca</taxon>
    </lineage>
</organism>
<feature type="domain" description="Carboxymuconolactone decarboxylase-like" evidence="1">
    <location>
        <begin position="59"/>
        <end position="119"/>
    </location>
</feature>
<dbReference type="Proteomes" id="UP001597044">
    <property type="component" value="Unassembled WGS sequence"/>
</dbReference>
<dbReference type="RefSeq" id="WP_379070128.1">
    <property type="nucleotide sequence ID" value="NZ_JBHTIT010000001.1"/>
</dbReference>
<dbReference type="Pfam" id="PF02627">
    <property type="entry name" value="CMD"/>
    <property type="match status" value="1"/>
</dbReference>
<dbReference type="PANTHER" id="PTHR34846:SF5">
    <property type="entry name" value="CARBOXYMUCONOLACTONE DECARBOXYLASE-LIKE DOMAIN-CONTAINING PROTEIN"/>
    <property type="match status" value="1"/>
</dbReference>
<dbReference type="InterPro" id="IPR003779">
    <property type="entry name" value="CMD-like"/>
</dbReference>
<dbReference type="Gene3D" id="1.20.1290.10">
    <property type="entry name" value="AhpD-like"/>
    <property type="match status" value="1"/>
</dbReference>
<dbReference type="InterPro" id="IPR029032">
    <property type="entry name" value="AhpD-like"/>
</dbReference>
<comment type="caution">
    <text evidence="2">The sequence shown here is derived from an EMBL/GenBank/DDBJ whole genome shotgun (WGS) entry which is preliminary data.</text>
</comment>
<keyword evidence="3" id="KW-1185">Reference proteome</keyword>
<accession>A0ABW3HGC7</accession>
<evidence type="ECO:0000313" key="3">
    <source>
        <dbReference type="Proteomes" id="UP001597044"/>
    </source>
</evidence>
<dbReference type="EMBL" id="JBHTIT010000001">
    <property type="protein sequence ID" value="MFD0949937.1"/>
    <property type="molecule type" value="Genomic_DNA"/>
</dbReference>
<protein>
    <submittedName>
        <fullName evidence="2">Carboxymuconolactone decarboxylase family protein</fullName>
    </submittedName>
</protein>
<evidence type="ECO:0000313" key="2">
    <source>
        <dbReference type="EMBL" id="MFD0949937.1"/>
    </source>
</evidence>
<sequence length="206" mass="23388">MTNDFLQPPQGWLTPSSARLQVPAPAQRGLVFRTISKVSALFGRQQVPDIFTVMHINPSLFWPWLLFASRLMPFGRLSGREREMVILRTAWNCRSRYEWGQHVELALRAGVSGDDIVQLTGEPSSVSDRCIQALIQACNELCESSHLSDGTWGLLAEHYDEKRLIEIILLIGHYRMIAGFLNASGLTLEPNIEATLQDFYARLKRY</sequence>
<gene>
    <name evidence="2" type="ORF">ACFQ0F_05965</name>
</gene>
<dbReference type="SUPFAM" id="SSF69118">
    <property type="entry name" value="AhpD-like"/>
    <property type="match status" value="1"/>
</dbReference>
<evidence type="ECO:0000259" key="1">
    <source>
        <dbReference type="Pfam" id="PF02627"/>
    </source>
</evidence>
<proteinExistence type="predicted"/>